<protein>
    <recommendedName>
        <fullName evidence="3">DUF3993 domain-containing protein</fullName>
    </recommendedName>
</protein>
<sequence>MRNRNYFQFIRISTGLAIILTLMLMQGAVHHPTSAEKENRTTNANVDKSLTHERIVALTGRFRDLLVPKIDETNKVVKYDTLDEFKKAFETVSTRKVASKYVDYYFYEQTDGLYVKPTETPPWFHEQEDYEMIRKNTEKVEISQTNQTDLYGTYTIKIEFTYDNQWKITGVSY</sequence>
<gene>
    <name evidence="1" type="ORF">GCM10008983_17500</name>
</gene>
<dbReference type="RefSeq" id="WP_343752465.1">
    <property type="nucleotide sequence ID" value="NZ_BAAADM010000043.1"/>
</dbReference>
<comment type="caution">
    <text evidence="1">The sequence shown here is derived from an EMBL/GenBank/DDBJ whole genome shotgun (WGS) entry which is preliminary data.</text>
</comment>
<reference evidence="2" key="1">
    <citation type="journal article" date="2019" name="Int. J. Syst. Evol. Microbiol.">
        <title>The Global Catalogue of Microorganisms (GCM) 10K type strain sequencing project: providing services to taxonomists for standard genome sequencing and annotation.</title>
        <authorList>
            <consortium name="The Broad Institute Genomics Platform"/>
            <consortium name="The Broad Institute Genome Sequencing Center for Infectious Disease"/>
            <person name="Wu L."/>
            <person name="Ma J."/>
        </authorList>
    </citation>
    <scope>NUCLEOTIDE SEQUENCE [LARGE SCALE GENOMIC DNA]</scope>
    <source>
        <strain evidence="2">JCM 12149</strain>
    </source>
</reference>
<keyword evidence="2" id="KW-1185">Reference proteome</keyword>
<dbReference type="EMBL" id="BAAADM010000043">
    <property type="protein sequence ID" value="GAA0440899.1"/>
    <property type="molecule type" value="Genomic_DNA"/>
</dbReference>
<evidence type="ECO:0000313" key="1">
    <source>
        <dbReference type="EMBL" id="GAA0440899.1"/>
    </source>
</evidence>
<accession>A0ABP3J6G2</accession>
<evidence type="ECO:0008006" key="3">
    <source>
        <dbReference type="Google" id="ProtNLM"/>
    </source>
</evidence>
<evidence type="ECO:0000313" key="2">
    <source>
        <dbReference type="Proteomes" id="UP001501459"/>
    </source>
</evidence>
<organism evidence="1 2">
    <name type="scientific">Lentibacillus halophilus</name>
    <dbReference type="NCBI Taxonomy" id="295065"/>
    <lineage>
        <taxon>Bacteria</taxon>
        <taxon>Bacillati</taxon>
        <taxon>Bacillota</taxon>
        <taxon>Bacilli</taxon>
        <taxon>Bacillales</taxon>
        <taxon>Bacillaceae</taxon>
        <taxon>Lentibacillus</taxon>
    </lineage>
</organism>
<dbReference type="Proteomes" id="UP001501459">
    <property type="component" value="Unassembled WGS sequence"/>
</dbReference>
<name>A0ABP3J6G2_9BACI</name>
<proteinExistence type="predicted"/>